<comment type="caution">
    <text evidence="2">The sequence shown here is derived from an EMBL/GenBank/DDBJ whole genome shotgun (WGS) entry which is preliminary data.</text>
</comment>
<evidence type="ECO:0000313" key="3">
    <source>
        <dbReference type="Proteomes" id="UP000310314"/>
    </source>
</evidence>
<dbReference type="Proteomes" id="UP000310314">
    <property type="component" value="Unassembled WGS sequence"/>
</dbReference>
<gene>
    <name evidence="2" type="ORF">FEE95_20875</name>
</gene>
<feature type="transmembrane region" description="Helical" evidence="1">
    <location>
        <begin position="9"/>
        <end position="26"/>
    </location>
</feature>
<dbReference type="OrthoDB" id="1343945at2"/>
<keyword evidence="1" id="KW-0472">Membrane</keyword>
<evidence type="ECO:0000256" key="1">
    <source>
        <dbReference type="SAM" id="Phobius"/>
    </source>
</evidence>
<organism evidence="2 3">
    <name type="scientific">Maribacter algarum</name>
    <name type="common">ex Zhang et al. 2020</name>
    <dbReference type="NCBI Taxonomy" id="2578118"/>
    <lineage>
        <taxon>Bacteria</taxon>
        <taxon>Pseudomonadati</taxon>
        <taxon>Bacteroidota</taxon>
        <taxon>Flavobacteriia</taxon>
        <taxon>Flavobacteriales</taxon>
        <taxon>Flavobacteriaceae</taxon>
        <taxon>Maribacter</taxon>
    </lineage>
</organism>
<reference evidence="2 3" key="1">
    <citation type="submission" date="2019-05" db="EMBL/GenBank/DDBJ databases">
        <authorList>
            <person name="Zhang J.-Y."/>
            <person name="Feg X."/>
            <person name="Du Z.-J."/>
        </authorList>
    </citation>
    <scope>NUCLEOTIDE SEQUENCE [LARGE SCALE GENOMIC DNA]</scope>
    <source>
        <strain evidence="2 3">RZ26</strain>
    </source>
</reference>
<keyword evidence="1" id="KW-1133">Transmembrane helix</keyword>
<evidence type="ECO:0000313" key="2">
    <source>
        <dbReference type="EMBL" id="TMM52144.1"/>
    </source>
</evidence>
<keyword evidence="1" id="KW-0812">Transmembrane</keyword>
<dbReference type="EMBL" id="VATY01000006">
    <property type="protein sequence ID" value="TMM52144.1"/>
    <property type="molecule type" value="Genomic_DNA"/>
</dbReference>
<dbReference type="RefSeq" id="WP_138659987.1">
    <property type="nucleotide sequence ID" value="NZ_VATY01000006.1"/>
</dbReference>
<dbReference type="Gene3D" id="3.30.70.60">
    <property type="match status" value="1"/>
</dbReference>
<protein>
    <submittedName>
        <fullName evidence="2">Uncharacterized protein</fullName>
    </submittedName>
</protein>
<dbReference type="InterPro" id="IPR014717">
    <property type="entry name" value="Transl_elong_EF1B/ribsomal_bS6"/>
</dbReference>
<sequence>MKIDNRNKLLFIGIVVLLFASYYLAINKTVLLRNESKRLDTQVEQFKDIPNKLAILSQKDVHYDSILGKMDLVDTSIQNNLLRTINQEASKNNIKVMDFNQPHLYEMGENSLYTYSFNLNGNYTDILKVIHTIEQKGNFGEIVHIDFQKKKNYRSNKYNLGATVFVQQVK</sequence>
<name>A0A5S3PJ70_9FLAO</name>
<keyword evidence="3" id="KW-1185">Reference proteome</keyword>
<accession>A0A5S3PJ70</accession>
<dbReference type="AlphaFoldDB" id="A0A5S3PJ70"/>
<proteinExistence type="predicted"/>